<dbReference type="GO" id="GO:0031267">
    <property type="term" value="F:small GTPase binding"/>
    <property type="evidence" value="ECO:0007669"/>
    <property type="project" value="TreeGrafter"/>
</dbReference>
<evidence type="ECO:0000313" key="5">
    <source>
        <dbReference type="EMBL" id="ORY82221.1"/>
    </source>
</evidence>
<accession>A0A1Y2FE75</accession>
<proteinExistence type="predicted"/>
<feature type="compositionally biased region" description="Low complexity" evidence="4">
    <location>
        <begin position="660"/>
        <end position="675"/>
    </location>
</feature>
<evidence type="ECO:0000256" key="2">
    <source>
        <dbReference type="ARBA" id="ARBA00022614"/>
    </source>
</evidence>
<dbReference type="InterPro" id="IPR027038">
    <property type="entry name" value="RanGap"/>
</dbReference>
<keyword evidence="6" id="KW-1185">Reference proteome</keyword>
<sequence>MIATEDLSLSNPLSNILKIEEDERVIKDSNKNSKQMESEKLSDSPRRIQVPHSSSEFLTAWVDKLQANALTSLYILPFRELNSNDFIKLFNAIANCTSLNILTISGHDFGLECHSALTKALSNNASIITLEIGSNVLGLCSEEIETITASNSTTNNSTNNSEINESGNSTPTMKKESNLSALLNSTASSSTEIINTNSNSNNDYLNHCNSDMTLVPPSPPSYSDSNSYNKQYSTSTPNFIHQVSSALSRNLKSYTQTQNYLNNSKGVFNQHKMNIAKNHPYLNQNPTLPSTDEGEKNVNEPDNLESFKAICTGIGMNQSIQHWNLDYKSIGFRASEILADRVLLCNKTLVKLSLARNHLGDKGCIAICQALIKAKNTTLRYLNLKDNDIGSEGMGEKGISGLLKACFHDETVEDINSGTFDFNPVTPSSSYSSHPKFLAMTPLTSNKPKSEKNVTISDAVEVEVTTPYLNIDTASSYESHHHGHRHSNSGSGLLSTSCSSTISNSSSCSIYASSHTHCGIRELNLSCNPIGDEGGVLIGEALKYNTSVRELDLSNTDIGDDTMISICKNIESTLPPNTINEDPTESPPRCSRVQHSSRLLKLSVTKNHIGPKACEAIGKLLEKNPRICSLSLNGNCIGDEGVKYLARPFMINKSNSLYNNNGNGNGNSNSKRNSLIVQSTSPTSPKMMGIPINKKDHHYGSNMSSCSSYNSVNGWTVPGMTTKSPASAGSNGNSWSVFGVHSLSFSNDGNKSPTDTDWNKYSSTGHSLSVSDVTGSYLESNVMNFNSSNSNNHCKNTHLNSLYLSANNITMKGFIDLIQSFPALKLLDLHKNNICLTEKDDFSTVIKKFGLNKLQELYLSDNSMSVTDLKLICNMLHSGLSPKLEELGLTGNVSLYDDEAYEEWEERITQLEIERPCLSITWR</sequence>
<dbReference type="Proteomes" id="UP000193920">
    <property type="component" value="Unassembled WGS sequence"/>
</dbReference>
<dbReference type="Gene3D" id="3.80.10.10">
    <property type="entry name" value="Ribonuclease Inhibitor"/>
    <property type="match status" value="4"/>
</dbReference>
<dbReference type="GO" id="GO:0005634">
    <property type="term" value="C:nucleus"/>
    <property type="evidence" value="ECO:0007669"/>
    <property type="project" value="TreeGrafter"/>
</dbReference>
<protein>
    <submittedName>
        <fullName evidence="5">RNI-like protein</fullName>
    </submittedName>
</protein>
<feature type="compositionally biased region" description="Low complexity" evidence="4">
    <location>
        <begin position="150"/>
        <end position="170"/>
    </location>
</feature>
<keyword evidence="1" id="KW-0343">GTPase activation</keyword>
<organism evidence="5 6">
    <name type="scientific">Neocallimastix californiae</name>
    <dbReference type="NCBI Taxonomy" id="1754190"/>
    <lineage>
        <taxon>Eukaryota</taxon>
        <taxon>Fungi</taxon>
        <taxon>Fungi incertae sedis</taxon>
        <taxon>Chytridiomycota</taxon>
        <taxon>Chytridiomycota incertae sedis</taxon>
        <taxon>Neocallimastigomycetes</taxon>
        <taxon>Neocallimastigales</taxon>
        <taxon>Neocallimastigaceae</taxon>
        <taxon>Neocallimastix</taxon>
    </lineage>
</organism>
<keyword evidence="3" id="KW-0677">Repeat</keyword>
<keyword evidence="2" id="KW-0433">Leucine-rich repeat</keyword>
<dbReference type="InterPro" id="IPR001611">
    <property type="entry name" value="Leu-rich_rpt"/>
</dbReference>
<reference evidence="5 6" key="1">
    <citation type="submission" date="2016-08" db="EMBL/GenBank/DDBJ databases">
        <title>A Parts List for Fungal Cellulosomes Revealed by Comparative Genomics.</title>
        <authorList>
            <consortium name="DOE Joint Genome Institute"/>
            <person name="Haitjema C.H."/>
            <person name="Gilmore S.P."/>
            <person name="Henske J.K."/>
            <person name="Solomon K.V."/>
            <person name="De Groot R."/>
            <person name="Kuo A."/>
            <person name="Mondo S.J."/>
            <person name="Salamov A.A."/>
            <person name="Labutti K."/>
            <person name="Zhao Z."/>
            <person name="Chiniquy J."/>
            <person name="Barry K."/>
            <person name="Brewer H.M."/>
            <person name="Purvine S.O."/>
            <person name="Wright A.T."/>
            <person name="Boxma B."/>
            <person name="Van Alen T."/>
            <person name="Hackstein J.H."/>
            <person name="Baker S.E."/>
            <person name="Grigoriev I.V."/>
            <person name="O'Malley M.A."/>
        </authorList>
    </citation>
    <scope>NUCLEOTIDE SEQUENCE [LARGE SCALE GENOMIC DNA]</scope>
    <source>
        <strain evidence="5 6">G1</strain>
    </source>
</reference>
<dbReference type="GO" id="GO:0048471">
    <property type="term" value="C:perinuclear region of cytoplasm"/>
    <property type="evidence" value="ECO:0007669"/>
    <property type="project" value="TreeGrafter"/>
</dbReference>
<evidence type="ECO:0000256" key="1">
    <source>
        <dbReference type="ARBA" id="ARBA00022468"/>
    </source>
</evidence>
<name>A0A1Y2FE75_9FUNG</name>
<evidence type="ECO:0000313" key="6">
    <source>
        <dbReference type="Proteomes" id="UP000193920"/>
    </source>
</evidence>
<gene>
    <name evidence="5" type="ORF">LY90DRAFT_282143</name>
</gene>
<dbReference type="PANTHER" id="PTHR24113:SF12">
    <property type="entry name" value="RAN GTPASE-ACTIVATING PROTEIN 1"/>
    <property type="match status" value="1"/>
</dbReference>
<comment type="caution">
    <text evidence="5">The sequence shown here is derived from an EMBL/GenBank/DDBJ whole genome shotgun (WGS) entry which is preliminary data.</text>
</comment>
<dbReference type="OrthoDB" id="427001at2759"/>
<feature type="region of interest" description="Disordered" evidence="4">
    <location>
        <begin position="210"/>
        <end position="230"/>
    </location>
</feature>
<evidence type="ECO:0000256" key="3">
    <source>
        <dbReference type="ARBA" id="ARBA00022737"/>
    </source>
</evidence>
<evidence type="ECO:0000256" key="4">
    <source>
        <dbReference type="SAM" id="MobiDB-lite"/>
    </source>
</evidence>
<dbReference type="EMBL" id="MCOG01000009">
    <property type="protein sequence ID" value="ORY82221.1"/>
    <property type="molecule type" value="Genomic_DNA"/>
</dbReference>
<dbReference type="SMART" id="SM00368">
    <property type="entry name" value="LRR_RI"/>
    <property type="match status" value="8"/>
</dbReference>
<dbReference type="Pfam" id="PF13516">
    <property type="entry name" value="LRR_6"/>
    <property type="match status" value="6"/>
</dbReference>
<dbReference type="AlphaFoldDB" id="A0A1Y2FE75"/>
<dbReference type="GO" id="GO:0005829">
    <property type="term" value="C:cytosol"/>
    <property type="evidence" value="ECO:0007669"/>
    <property type="project" value="TreeGrafter"/>
</dbReference>
<feature type="region of interest" description="Disordered" evidence="4">
    <location>
        <begin position="150"/>
        <end position="177"/>
    </location>
</feature>
<feature type="region of interest" description="Disordered" evidence="4">
    <location>
        <begin position="660"/>
        <end position="689"/>
    </location>
</feature>
<dbReference type="GO" id="GO:0006913">
    <property type="term" value="P:nucleocytoplasmic transport"/>
    <property type="evidence" value="ECO:0007669"/>
    <property type="project" value="TreeGrafter"/>
</dbReference>
<dbReference type="STRING" id="1754190.A0A1Y2FE75"/>
<dbReference type="SUPFAM" id="SSF52047">
    <property type="entry name" value="RNI-like"/>
    <property type="match status" value="2"/>
</dbReference>
<dbReference type="GO" id="GO:0005096">
    <property type="term" value="F:GTPase activator activity"/>
    <property type="evidence" value="ECO:0007669"/>
    <property type="project" value="UniProtKB-KW"/>
</dbReference>
<dbReference type="InterPro" id="IPR032675">
    <property type="entry name" value="LRR_dom_sf"/>
</dbReference>
<dbReference type="PANTHER" id="PTHR24113">
    <property type="entry name" value="RAN GTPASE-ACTIVATING PROTEIN 1"/>
    <property type="match status" value="1"/>
</dbReference>